<feature type="transmembrane region" description="Helical" evidence="1">
    <location>
        <begin position="293"/>
        <end position="317"/>
    </location>
</feature>
<feature type="transmembrane region" description="Helical" evidence="1">
    <location>
        <begin position="50"/>
        <end position="72"/>
    </location>
</feature>
<accession>A0A183AE33</accession>
<reference evidence="2 3" key="2">
    <citation type="submission" date="2018-11" db="EMBL/GenBank/DDBJ databases">
        <authorList>
            <consortium name="Pathogen Informatics"/>
        </authorList>
    </citation>
    <scope>NUCLEOTIDE SEQUENCE [LARGE SCALE GENOMIC DNA]</scope>
    <source>
        <strain evidence="2 3">Egypt</strain>
    </source>
</reference>
<feature type="transmembrane region" description="Helical" evidence="1">
    <location>
        <begin position="20"/>
        <end position="38"/>
    </location>
</feature>
<dbReference type="EMBL" id="UZAN01042064">
    <property type="protein sequence ID" value="VDP74881.1"/>
    <property type="molecule type" value="Genomic_DNA"/>
</dbReference>
<dbReference type="PANTHER" id="PTHR45698:SF1">
    <property type="entry name" value="TRACE AMINE-ASSOCIATED RECEPTOR 13C-LIKE"/>
    <property type="match status" value="1"/>
</dbReference>
<dbReference type="PANTHER" id="PTHR45698">
    <property type="entry name" value="TRACE AMINE-ASSOCIATED RECEPTOR 19N-RELATED"/>
    <property type="match status" value="1"/>
</dbReference>
<feature type="transmembrane region" description="Helical" evidence="1">
    <location>
        <begin position="131"/>
        <end position="151"/>
    </location>
</feature>
<organism evidence="4">
    <name type="scientific">Echinostoma caproni</name>
    <dbReference type="NCBI Taxonomy" id="27848"/>
    <lineage>
        <taxon>Eukaryota</taxon>
        <taxon>Metazoa</taxon>
        <taxon>Spiralia</taxon>
        <taxon>Lophotrochozoa</taxon>
        <taxon>Platyhelminthes</taxon>
        <taxon>Trematoda</taxon>
        <taxon>Digenea</taxon>
        <taxon>Plagiorchiida</taxon>
        <taxon>Echinostomata</taxon>
        <taxon>Echinostomatoidea</taxon>
        <taxon>Echinostomatidae</taxon>
        <taxon>Echinostoma</taxon>
    </lineage>
</organism>
<dbReference type="AlphaFoldDB" id="A0A183AE33"/>
<gene>
    <name evidence="2" type="ORF">ECPE_LOCUS5218</name>
</gene>
<feature type="transmembrane region" description="Helical" evidence="1">
    <location>
        <begin position="252"/>
        <end position="273"/>
    </location>
</feature>
<keyword evidence="1" id="KW-0472">Membrane</keyword>
<sequence>MYPLSVGTNGVINYSVNVGFSIPLLYGFISSIYLSIVLHKIYFRSRLTSWFLRFQIGVDGFACFWGIVFLWIRSLPYSNFISGWLQCHFWRTQIPIWVLFGMSTCNMTWLTLDRLWATVYYKTYQRYHRKYMIWCSVGTVLFGLAVNAPQVMVVEFQNMTCYTSAIAEFPVAYYFGQFHQIYWLLTYYMLPTAIMITAHFRVVCVLPLEDVIYTDNGPLDGSAEMWQDANLEEGFQTGQTDSKDAPMYIDPLIPAMTNGMLTLIACMIIAHSYDTSIYLLSNVISFSYTWGTDVQLVSCCISTMSCAVNASIMMLTIPPVRRVVRAHINAFSGRCRNVLILLGYSKT</sequence>
<evidence type="ECO:0000313" key="2">
    <source>
        <dbReference type="EMBL" id="VDP74881.1"/>
    </source>
</evidence>
<proteinExistence type="predicted"/>
<dbReference type="OrthoDB" id="6235017at2759"/>
<dbReference type="Proteomes" id="UP000272942">
    <property type="component" value="Unassembled WGS sequence"/>
</dbReference>
<reference evidence="4" key="1">
    <citation type="submission" date="2016-06" db="UniProtKB">
        <authorList>
            <consortium name="WormBaseParasite"/>
        </authorList>
    </citation>
    <scope>IDENTIFICATION</scope>
</reference>
<keyword evidence="1" id="KW-1133">Transmembrane helix</keyword>
<feature type="transmembrane region" description="Helical" evidence="1">
    <location>
        <begin position="92"/>
        <end position="110"/>
    </location>
</feature>
<dbReference type="WBParaSite" id="ECPE_0000523001-mRNA-1">
    <property type="protein sequence ID" value="ECPE_0000523001-mRNA-1"/>
    <property type="gene ID" value="ECPE_0000523001"/>
</dbReference>
<name>A0A183AE33_9TREM</name>
<keyword evidence="3" id="KW-1185">Reference proteome</keyword>
<evidence type="ECO:0000313" key="3">
    <source>
        <dbReference type="Proteomes" id="UP000272942"/>
    </source>
</evidence>
<evidence type="ECO:0000313" key="4">
    <source>
        <dbReference type="WBParaSite" id="ECPE_0000523001-mRNA-1"/>
    </source>
</evidence>
<dbReference type="Gene3D" id="1.20.1070.10">
    <property type="entry name" value="Rhodopsin 7-helix transmembrane proteins"/>
    <property type="match status" value="1"/>
</dbReference>
<protein>
    <submittedName>
        <fullName evidence="4">G_PROTEIN_RECEP_F1_2 domain-containing protein</fullName>
    </submittedName>
</protein>
<evidence type="ECO:0000256" key="1">
    <source>
        <dbReference type="SAM" id="Phobius"/>
    </source>
</evidence>
<keyword evidence="1" id="KW-0812">Transmembrane</keyword>